<dbReference type="EMBL" id="BROD01000001">
    <property type="protein sequence ID" value="GKX67342.1"/>
    <property type="molecule type" value="Genomic_DNA"/>
</dbReference>
<dbReference type="Proteomes" id="UP001058074">
    <property type="component" value="Unassembled WGS sequence"/>
</dbReference>
<reference evidence="1" key="1">
    <citation type="journal article" date="2025" name="Int. J. Syst. Evol. Microbiol.">
        <title>Inconstantimicrobium mannanitabidum sp. nov., a novel member of the family Clostridiaceae isolated from anoxic soil under the treatment of reductive soil disinfestation.</title>
        <authorList>
            <person name="Ueki A."/>
            <person name="Tonouchi A."/>
            <person name="Honma S."/>
            <person name="Kaku N."/>
            <person name="Ueki K."/>
        </authorList>
    </citation>
    <scope>NUCLEOTIDE SEQUENCE</scope>
    <source>
        <strain evidence="1">TW13</strain>
    </source>
</reference>
<accession>A0ACB5RDK3</accession>
<sequence length="46" mass="5344">MAKNKRGKAIKKILNWRGTCPICKRTRVKLLWEKDGQKVCKICGNK</sequence>
<gene>
    <name evidence="1" type="ORF">rsdtw13_26000</name>
</gene>
<comment type="caution">
    <text evidence="1">The sequence shown here is derived from an EMBL/GenBank/DDBJ whole genome shotgun (WGS) entry which is preliminary data.</text>
</comment>
<keyword evidence="2" id="KW-1185">Reference proteome</keyword>
<evidence type="ECO:0000313" key="1">
    <source>
        <dbReference type="EMBL" id="GKX67342.1"/>
    </source>
</evidence>
<name>A0ACB5RDK3_9CLOT</name>
<proteinExistence type="predicted"/>
<organism evidence="1 2">
    <name type="scientific">Inconstantimicrobium mannanitabidum</name>
    <dbReference type="NCBI Taxonomy" id="1604901"/>
    <lineage>
        <taxon>Bacteria</taxon>
        <taxon>Bacillati</taxon>
        <taxon>Bacillota</taxon>
        <taxon>Clostridia</taxon>
        <taxon>Eubacteriales</taxon>
        <taxon>Clostridiaceae</taxon>
        <taxon>Inconstantimicrobium</taxon>
    </lineage>
</organism>
<protein>
    <submittedName>
        <fullName evidence="1">Uncharacterized protein</fullName>
    </submittedName>
</protein>
<evidence type="ECO:0000313" key="2">
    <source>
        <dbReference type="Proteomes" id="UP001058074"/>
    </source>
</evidence>